<dbReference type="PROSITE" id="PS51192">
    <property type="entry name" value="HELICASE_ATP_BIND_1"/>
    <property type="match status" value="1"/>
</dbReference>
<keyword evidence="2 5" id="KW-0378">Hydrolase</keyword>
<dbReference type="GO" id="GO:0004386">
    <property type="term" value="F:helicase activity"/>
    <property type="evidence" value="ECO:0007669"/>
    <property type="project" value="UniProtKB-KW"/>
</dbReference>
<dbReference type="Pfam" id="PF00270">
    <property type="entry name" value="DEAD"/>
    <property type="match status" value="1"/>
</dbReference>
<organism evidence="11 12">
    <name type="scientific">Uliginosibacterium silvisoli</name>
    <dbReference type="NCBI Taxonomy" id="3114758"/>
    <lineage>
        <taxon>Bacteria</taxon>
        <taxon>Pseudomonadati</taxon>
        <taxon>Pseudomonadota</taxon>
        <taxon>Betaproteobacteria</taxon>
        <taxon>Rhodocyclales</taxon>
        <taxon>Zoogloeaceae</taxon>
        <taxon>Uliginosibacterium</taxon>
    </lineage>
</organism>
<dbReference type="PANTHER" id="PTHR47959">
    <property type="entry name" value="ATP-DEPENDENT RNA HELICASE RHLE-RELATED"/>
    <property type="match status" value="1"/>
</dbReference>
<dbReference type="SUPFAM" id="SSF52540">
    <property type="entry name" value="P-loop containing nucleoside triphosphate hydrolases"/>
    <property type="match status" value="2"/>
</dbReference>
<feature type="domain" description="DEAD-box RNA helicase Q" evidence="10">
    <location>
        <begin position="1"/>
        <end position="29"/>
    </location>
</feature>
<dbReference type="SMART" id="SM00487">
    <property type="entry name" value="DEXDc"/>
    <property type="match status" value="1"/>
</dbReference>
<evidence type="ECO:0000256" key="2">
    <source>
        <dbReference type="ARBA" id="ARBA00022801"/>
    </source>
</evidence>
<feature type="domain" description="Helicase C-terminal" evidence="9">
    <location>
        <begin position="217"/>
        <end position="377"/>
    </location>
</feature>
<evidence type="ECO:0000313" key="12">
    <source>
        <dbReference type="Proteomes" id="UP001331561"/>
    </source>
</evidence>
<keyword evidence="3 5" id="KW-0347">Helicase</keyword>
<dbReference type="InterPro" id="IPR011545">
    <property type="entry name" value="DEAD/DEAH_box_helicase_dom"/>
</dbReference>
<dbReference type="InterPro" id="IPR044742">
    <property type="entry name" value="DEAD/DEAH_RhlB"/>
</dbReference>
<evidence type="ECO:0000256" key="1">
    <source>
        <dbReference type="ARBA" id="ARBA00022741"/>
    </source>
</evidence>
<dbReference type="CDD" id="cd00268">
    <property type="entry name" value="DEADc"/>
    <property type="match status" value="1"/>
</dbReference>
<evidence type="ECO:0000256" key="3">
    <source>
        <dbReference type="ARBA" id="ARBA00022806"/>
    </source>
</evidence>
<dbReference type="InterPro" id="IPR014014">
    <property type="entry name" value="RNA_helicase_DEAD_Q_motif"/>
</dbReference>
<evidence type="ECO:0000313" key="11">
    <source>
        <dbReference type="EMBL" id="MEC5384518.1"/>
    </source>
</evidence>
<keyword evidence="5" id="KW-0690">Ribosome biogenesis</keyword>
<feature type="compositionally biased region" description="Low complexity" evidence="7">
    <location>
        <begin position="492"/>
        <end position="505"/>
    </location>
</feature>
<sequence length="610" mass="65245">MSFASLGLSESILRAVSERGYTDPTPIQAQAIPAVLSGGDLLAGAQTGTGKTAGFTLPILQRLSTTEPRKAGAIRALVLTPTRELAAQVEESVREYGKHTDISSMVMFGGVSINPQITQLKKRVDVLVATPGRLLDHVQQKTLDLSNVEILVLDEADRMLDMGFIRDIKKVLALLPKQRQNLLFSATFSDEIKALADGLLNNPALIEVARRNQTTELVEQKAMLVEQRAKRHLLAHLIKEHAWFQVLVFTRTKHGANRLAEQLTKGGIPSLAIHGNKSQNARTRALAEFKSGELQVLVATDIAARGLDIVELPHVVNFELPNVPEDYVHRIGRTGRAGATGEALSLVAPDEAKYLADIEKLTKKQLTRVTPPAFELPPVSADDSMAREPRQPRNGGRREGGGQRGAGQRTEGGRGDGQRQGQRREGQGQGQRDGAPRTGGQRRPRPEGLSARDVGEVVSAGGVMPEARAAGGRGDGQRQGRNRNEGSRDGAARTGNARGDGARNNGGRGRQDGQPGSQPRARSAGNGGGNSGNGPRRQGASQPQRAGGGNRQGQGNNRPRYPRDENGDVNGNVILPSQVEKEVDGNRAPSKQGGIRNALSRGIKALRGMA</sequence>
<feature type="compositionally biased region" description="Basic and acidic residues" evidence="7">
    <location>
        <begin position="475"/>
        <end position="491"/>
    </location>
</feature>
<comment type="catalytic activity">
    <reaction evidence="5">
        <text>ATP + H2O = ADP + phosphate + H(+)</text>
        <dbReference type="Rhea" id="RHEA:13065"/>
        <dbReference type="ChEBI" id="CHEBI:15377"/>
        <dbReference type="ChEBI" id="CHEBI:15378"/>
        <dbReference type="ChEBI" id="CHEBI:30616"/>
        <dbReference type="ChEBI" id="CHEBI:43474"/>
        <dbReference type="ChEBI" id="CHEBI:456216"/>
        <dbReference type="EC" id="3.6.4.13"/>
    </reaction>
</comment>
<keyword evidence="12" id="KW-1185">Reference proteome</keyword>
<comment type="subcellular location">
    <subcellularLocation>
        <location evidence="5">Cytoplasm</location>
    </subcellularLocation>
</comment>
<dbReference type="CDD" id="cd18787">
    <property type="entry name" value="SF2_C_DEAD"/>
    <property type="match status" value="1"/>
</dbReference>
<feature type="short sequence motif" description="Q motif" evidence="6">
    <location>
        <begin position="1"/>
        <end position="29"/>
    </location>
</feature>
<dbReference type="HAMAP" id="MF_00968">
    <property type="entry name" value="DEAD_helicase_RhlE"/>
    <property type="match status" value="1"/>
</dbReference>
<dbReference type="InterPro" id="IPR027417">
    <property type="entry name" value="P-loop_NTPase"/>
</dbReference>
<evidence type="ECO:0000259" key="8">
    <source>
        <dbReference type="PROSITE" id="PS51192"/>
    </source>
</evidence>
<evidence type="ECO:0000259" key="10">
    <source>
        <dbReference type="PROSITE" id="PS51195"/>
    </source>
</evidence>
<keyword evidence="1 5" id="KW-0547">Nucleotide-binding</keyword>
<keyword evidence="5" id="KW-0963">Cytoplasm</keyword>
<accession>A0ABU6JYF5</accession>
<dbReference type="RefSeq" id="WP_327597493.1">
    <property type="nucleotide sequence ID" value="NZ_JAYXHS010000001.1"/>
</dbReference>
<dbReference type="EC" id="3.6.4.13" evidence="5"/>
<protein>
    <recommendedName>
        <fullName evidence="5">ATP-dependent RNA helicase RhlE</fullName>
        <ecNumber evidence="5">3.6.4.13</ecNumber>
    </recommendedName>
</protein>
<evidence type="ECO:0000256" key="5">
    <source>
        <dbReference type="HAMAP-Rule" id="MF_00968"/>
    </source>
</evidence>
<comment type="function">
    <text evidence="5">DEAD-box RNA helicase involved in ribosome assembly. Has RNA-dependent ATPase activity and unwinds double-stranded RNA.</text>
</comment>
<dbReference type="Gene3D" id="3.40.50.300">
    <property type="entry name" value="P-loop containing nucleotide triphosphate hydrolases"/>
    <property type="match status" value="2"/>
</dbReference>
<dbReference type="PROSITE" id="PS51195">
    <property type="entry name" value="Q_MOTIF"/>
    <property type="match status" value="1"/>
</dbReference>
<dbReference type="PROSITE" id="PS00039">
    <property type="entry name" value="DEAD_ATP_HELICASE"/>
    <property type="match status" value="1"/>
</dbReference>
<evidence type="ECO:0000256" key="4">
    <source>
        <dbReference type="ARBA" id="ARBA00022840"/>
    </source>
</evidence>
<dbReference type="Proteomes" id="UP001331561">
    <property type="component" value="Unassembled WGS sequence"/>
</dbReference>
<reference evidence="11 12" key="1">
    <citation type="submission" date="2024-01" db="EMBL/GenBank/DDBJ databases">
        <title>Uliginosibacterium soil sp. nov.</title>
        <authorList>
            <person name="Lv Y."/>
        </authorList>
    </citation>
    <scope>NUCLEOTIDE SEQUENCE [LARGE SCALE GENOMIC DNA]</scope>
    <source>
        <strain evidence="11 12">H3</strain>
    </source>
</reference>
<comment type="caution">
    <text evidence="11">The sequence shown here is derived from an EMBL/GenBank/DDBJ whole genome shotgun (WGS) entry which is preliminary data.</text>
</comment>
<dbReference type="PANTHER" id="PTHR47959:SF13">
    <property type="entry name" value="ATP-DEPENDENT RNA HELICASE RHLE"/>
    <property type="match status" value="1"/>
</dbReference>
<dbReference type="SMART" id="SM00490">
    <property type="entry name" value="HELICc"/>
    <property type="match status" value="1"/>
</dbReference>
<dbReference type="InterPro" id="IPR050079">
    <property type="entry name" value="DEAD_box_RNA_helicase"/>
</dbReference>
<feature type="compositionally biased region" description="Low complexity" evidence="7">
    <location>
        <begin position="533"/>
        <end position="545"/>
    </location>
</feature>
<dbReference type="EMBL" id="JAYXHS010000001">
    <property type="protein sequence ID" value="MEC5384518.1"/>
    <property type="molecule type" value="Genomic_DNA"/>
</dbReference>
<evidence type="ECO:0000256" key="6">
    <source>
        <dbReference type="PROSITE-ProRule" id="PRU00552"/>
    </source>
</evidence>
<comment type="similarity">
    <text evidence="5">Belongs to the DEAD box helicase family. RhlE subfamily.</text>
</comment>
<dbReference type="InterPro" id="IPR014001">
    <property type="entry name" value="Helicase_ATP-bd"/>
</dbReference>
<feature type="region of interest" description="Disordered" evidence="7">
    <location>
        <begin position="372"/>
        <end position="596"/>
    </location>
</feature>
<dbReference type="InterPro" id="IPR028622">
    <property type="entry name" value="DEAD_helicase_RhlE"/>
</dbReference>
<dbReference type="PROSITE" id="PS51194">
    <property type="entry name" value="HELICASE_CTER"/>
    <property type="match status" value="1"/>
</dbReference>
<dbReference type="Pfam" id="PF00271">
    <property type="entry name" value="Helicase_C"/>
    <property type="match status" value="1"/>
</dbReference>
<feature type="compositionally biased region" description="Basic and acidic residues" evidence="7">
    <location>
        <begin position="411"/>
        <end position="426"/>
    </location>
</feature>
<feature type="domain" description="Helicase ATP-binding" evidence="8">
    <location>
        <begin position="32"/>
        <end position="206"/>
    </location>
</feature>
<name>A0ABU6JYF5_9RHOO</name>
<gene>
    <name evidence="5" type="primary">rhlE</name>
    <name evidence="11" type="ORF">VVD49_02225</name>
</gene>
<evidence type="ECO:0000256" key="7">
    <source>
        <dbReference type="SAM" id="MobiDB-lite"/>
    </source>
</evidence>
<keyword evidence="4 5" id="KW-0067">ATP-binding</keyword>
<proteinExistence type="inferred from homology"/>
<dbReference type="InterPro" id="IPR001650">
    <property type="entry name" value="Helicase_C-like"/>
</dbReference>
<feature type="compositionally biased region" description="Basic and acidic residues" evidence="7">
    <location>
        <begin position="384"/>
        <end position="401"/>
    </location>
</feature>
<evidence type="ECO:0000259" key="9">
    <source>
        <dbReference type="PROSITE" id="PS51194"/>
    </source>
</evidence>
<dbReference type="InterPro" id="IPR000629">
    <property type="entry name" value="RNA-helicase_DEAD-box_CS"/>
</dbReference>